<dbReference type="EMBL" id="MHKB01000003">
    <property type="protein sequence ID" value="OGY79915.1"/>
    <property type="molecule type" value="Genomic_DNA"/>
</dbReference>
<evidence type="ECO:0000313" key="4">
    <source>
        <dbReference type="Proteomes" id="UP000177165"/>
    </source>
</evidence>
<dbReference type="STRING" id="1798540.A3B74_01535"/>
<dbReference type="InterPro" id="IPR007060">
    <property type="entry name" value="FtsL/DivIC"/>
</dbReference>
<sequence length="137" mass="16086">MSLTRPQQRSFFYTFWHSRFFVVCALVFLVFILLSLGKVINRRAQVKNELHVLEAEITQLEQQNTDLERMIAYMNTDARVERESRSKLGLQKPEESVLFVPSQVMPVLTSEPLKTQDNADVSNPRKWWGYFFSVEVI</sequence>
<keyword evidence="2" id="KW-1133">Transmembrane helix</keyword>
<reference evidence="3 4" key="1">
    <citation type="journal article" date="2016" name="Nat. Commun.">
        <title>Thousands of microbial genomes shed light on interconnected biogeochemical processes in an aquifer system.</title>
        <authorList>
            <person name="Anantharaman K."/>
            <person name="Brown C.T."/>
            <person name="Hug L.A."/>
            <person name="Sharon I."/>
            <person name="Castelle C.J."/>
            <person name="Probst A.J."/>
            <person name="Thomas B.C."/>
            <person name="Singh A."/>
            <person name="Wilkins M.J."/>
            <person name="Karaoz U."/>
            <person name="Brodie E.L."/>
            <person name="Williams K.H."/>
            <person name="Hubbard S.S."/>
            <person name="Banfield J.F."/>
        </authorList>
    </citation>
    <scope>NUCLEOTIDE SEQUENCE [LARGE SCALE GENOMIC DNA]</scope>
</reference>
<gene>
    <name evidence="3" type="ORF">A3B74_01535</name>
</gene>
<accession>A0A1G2ATB4</accession>
<organism evidence="3 4">
    <name type="scientific">Candidatus Kerfeldbacteria bacterium RIFCSPHIGHO2_02_FULL_42_14</name>
    <dbReference type="NCBI Taxonomy" id="1798540"/>
    <lineage>
        <taxon>Bacteria</taxon>
        <taxon>Candidatus Kerfeldiibacteriota</taxon>
    </lineage>
</organism>
<proteinExistence type="predicted"/>
<dbReference type="Pfam" id="PF04977">
    <property type="entry name" value="DivIC"/>
    <property type="match status" value="1"/>
</dbReference>
<dbReference type="Proteomes" id="UP000177165">
    <property type="component" value="Unassembled WGS sequence"/>
</dbReference>
<evidence type="ECO:0008006" key="5">
    <source>
        <dbReference type="Google" id="ProtNLM"/>
    </source>
</evidence>
<keyword evidence="1" id="KW-0175">Coiled coil</keyword>
<dbReference type="AlphaFoldDB" id="A0A1G2ATB4"/>
<protein>
    <recommendedName>
        <fullName evidence="5">Cell division protein FtsL</fullName>
    </recommendedName>
</protein>
<evidence type="ECO:0000256" key="2">
    <source>
        <dbReference type="SAM" id="Phobius"/>
    </source>
</evidence>
<keyword evidence="2" id="KW-0472">Membrane</keyword>
<comment type="caution">
    <text evidence="3">The sequence shown here is derived from an EMBL/GenBank/DDBJ whole genome shotgun (WGS) entry which is preliminary data.</text>
</comment>
<keyword evidence="2" id="KW-0812">Transmembrane</keyword>
<name>A0A1G2ATB4_9BACT</name>
<feature type="transmembrane region" description="Helical" evidence="2">
    <location>
        <begin position="20"/>
        <end position="40"/>
    </location>
</feature>
<evidence type="ECO:0000256" key="1">
    <source>
        <dbReference type="SAM" id="Coils"/>
    </source>
</evidence>
<evidence type="ECO:0000313" key="3">
    <source>
        <dbReference type="EMBL" id="OGY79915.1"/>
    </source>
</evidence>
<feature type="coiled-coil region" evidence="1">
    <location>
        <begin position="36"/>
        <end position="77"/>
    </location>
</feature>